<dbReference type="GO" id="GO:0015970">
    <property type="term" value="P:guanosine tetraphosphate biosynthetic process"/>
    <property type="evidence" value="ECO:0007669"/>
    <property type="project" value="UniProtKB-UniRule"/>
</dbReference>
<organism evidence="5 6">
    <name type="scientific">Vibrio rotiferianus</name>
    <dbReference type="NCBI Taxonomy" id="190895"/>
    <lineage>
        <taxon>Bacteria</taxon>
        <taxon>Pseudomonadati</taxon>
        <taxon>Pseudomonadota</taxon>
        <taxon>Gammaproteobacteria</taxon>
        <taxon>Vibrionales</taxon>
        <taxon>Vibrionaceae</taxon>
        <taxon>Vibrio</taxon>
    </lineage>
</organism>
<comment type="similarity">
    <text evidence="2">Belongs to the GppA/Ppx family. GppA subfamily.</text>
</comment>
<dbReference type="Gene3D" id="1.10.3210.10">
    <property type="entry name" value="Hypothetical protein af1432"/>
    <property type="match status" value="1"/>
</dbReference>
<dbReference type="SUPFAM" id="SSF109604">
    <property type="entry name" value="HD-domain/PDEase-like"/>
    <property type="match status" value="1"/>
</dbReference>
<dbReference type="InterPro" id="IPR023709">
    <property type="entry name" value="Guo-5TP_3DP_PyrP"/>
</dbReference>
<feature type="domain" description="Ppx/GppA phosphatase C-terminal" evidence="4">
    <location>
        <begin position="289"/>
        <end position="460"/>
    </location>
</feature>
<protein>
    <recommendedName>
        <fullName evidence="2">Guanosine-5'-triphosphate,3'-diphosphate pyrophosphatase</fullName>
        <ecNumber evidence="2">3.6.1.40</ecNumber>
    </recommendedName>
    <alternativeName>
        <fullName evidence="2">Guanosine pentaphosphate phosphohydrolase</fullName>
    </alternativeName>
    <alternativeName>
        <fullName evidence="2">pppGpp-5'-phosphohydrolase</fullName>
    </alternativeName>
</protein>
<evidence type="ECO:0000313" key="5">
    <source>
        <dbReference type="EMBL" id="BBL90309.1"/>
    </source>
</evidence>
<dbReference type="Proteomes" id="UP000315115">
    <property type="component" value="Chromosome 1"/>
</dbReference>
<evidence type="ECO:0000259" key="3">
    <source>
        <dbReference type="Pfam" id="PF02541"/>
    </source>
</evidence>
<dbReference type="GO" id="GO:0008894">
    <property type="term" value="F:guanosine-5'-triphosphate,3'-diphosphate diphosphatase activity"/>
    <property type="evidence" value="ECO:0007669"/>
    <property type="project" value="UniProtKB-UniRule"/>
</dbReference>
<dbReference type="PIRSF" id="PIRSF001267">
    <property type="entry name" value="Pyrophosphatase_GppA_Ppx"/>
    <property type="match status" value="1"/>
</dbReference>
<dbReference type="Gene3D" id="3.30.420.150">
    <property type="entry name" value="Exopolyphosphatase. Domain 2"/>
    <property type="match status" value="1"/>
</dbReference>
<dbReference type="HAMAP" id="MF_01550">
    <property type="entry name" value="GppA"/>
    <property type="match status" value="1"/>
</dbReference>
<dbReference type="InterPro" id="IPR003695">
    <property type="entry name" value="Ppx_GppA_N"/>
</dbReference>
<comment type="function">
    <text evidence="2">Catalyzes the conversion of pppGpp to ppGpp. Guanosine pentaphosphate (pppGpp) is a cytoplasmic signaling molecule which together with ppGpp controls the 'stringent response', an adaptive process that allows bacteria to respond to amino acid starvation, resulting in the coordinated regulation of numerous cellular activities.</text>
</comment>
<evidence type="ECO:0000256" key="1">
    <source>
        <dbReference type="ARBA" id="ARBA00022801"/>
    </source>
</evidence>
<comment type="catalytic activity">
    <reaction evidence="2">
        <text>guanosine 3'-diphosphate 5'-triphosphate + H2O = guanosine 3',5'-bis(diphosphate) + phosphate + H(+)</text>
        <dbReference type="Rhea" id="RHEA:13073"/>
        <dbReference type="ChEBI" id="CHEBI:15377"/>
        <dbReference type="ChEBI" id="CHEBI:15378"/>
        <dbReference type="ChEBI" id="CHEBI:43474"/>
        <dbReference type="ChEBI" id="CHEBI:77828"/>
        <dbReference type="ChEBI" id="CHEBI:142410"/>
        <dbReference type="EC" id="3.6.1.40"/>
    </reaction>
</comment>
<evidence type="ECO:0000256" key="2">
    <source>
        <dbReference type="HAMAP-Rule" id="MF_01550"/>
    </source>
</evidence>
<dbReference type="Gene3D" id="3.30.420.40">
    <property type="match status" value="1"/>
</dbReference>
<gene>
    <name evidence="2 5" type="primary">gppA</name>
    <name evidence="5" type="ORF">VroAM7_29620</name>
</gene>
<dbReference type="UniPathway" id="UPA00908">
    <property type="reaction ID" value="UER00885"/>
</dbReference>
<feature type="domain" description="Ppx/GppA phosphatase N-terminal" evidence="3">
    <location>
        <begin position="2"/>
        <end position="282"/>
    </location>
</feature>
<dbReference type="GO" id="GO:0015949">
    <property type="term" value="P:nucleobase-containing small molecule interconversion"/>
    <property type="evidence" value="ECO:0007669"/>
    <property type="project" value="TreeGrafter"/>
</dbReference>
<dbReference type="EC" id="3.6.1.40" evidence="2"/>
<dbReference type="FunFam" id="3.30.420.150:FF:000001">
    <property type="entry name" value="Guanosine-5'-triphosphate,3'-diphosphate pyrophosphatase"/>
    <property type="match status" value="1"/>
</dbReference>
<dbReference type="InterPro" id="IPR030673">
    <property type="entry name" value="PyroPPase_GppA_Ppx"/>
</dbReference>
<dbReference type="AlphaFoldDB" id="A0A510I9F3"/>
<reference evidence="6" key="1">
    <citation type="submission" date="2019-07" db="EMBL/GenBank/DDBJ databases">
        <title>Complete Genome Sequences of Vibrion rotiferianus strain AM7.</title>
        <authorList>
            <person name="Miyazaki K."/>
            <person name="Wiseschart A."/>
            <person name="Pootanakit K."/>
            <person name="Ishimori K."/>
            <person name="Kitahara K."/>
        </authorList>
    </citation>
    <scope>NUCLEOTIDE SEQUENCE [LARGE SCALE GENOMIC DNA]</scope>
    <source>
        <strain evidence="6">AM7</strain>
    </source>
</reference>
<dbReference type="PANTHER" id="PTHR30005">
    <property type="entry name" value="EXOPOLYPHOSPHATASE"/>
    <property type="match status" value="1"/>
</dbReference>
<proteinExistence type="inferred from homology"/>
<dbReference type="InterPro" id="IPR050273">
    <property type="entry name" value="GppA/Ppx_hydrolase"/>
</dbReference>
<dbReference type="InterPro" id="IPR043129">
    <property type="entry name" value="ATPase_NBD"/>
</dbReference>
<dbReference type="SUPFAM" id="SSF53067">
    <property type="entry name" value="Actin-like ATPase domain"/>
    <property type="match status" value="2"/>
</dbReference>
<dbReference type="PANTHER" id="PTHR30005:SF0">
    <property type="entry name" value="RETROGRADE REGULATION PROTEIN 2"/>
    <property type="match status" value="1"/>
</dbReference>
<accession>A0A510I9F3</accession>
<sequence>MLVVRHIDGSVQTMAKIKRKVRLAAGLDERNSLSTEAMQRGWDCLSLFAERLQDIPKQNIRIVGTATLRTATNVDVFLEKANQILGQPIEVITGEEEAATIYKGVAHTSGGSGRRLVVDIGGASTELIIGEGFEAKALTSLKMGCVTWLESFFKDRQLNARNFESAIEGAKQTLKPILEQYTDLGWDVCVGASGTVQALQEIMLAQGMDEVITHSKLKRLQKQAMLADHLEELDIEGLTLERALVFPSGLSILIAIFELLEIDAMTLAGGALREGLVYEMVDELRQNDIRARTICSVQSRYQLDCQYGEQVANLANNLLEQVGGEAWVAEPQGKVLLETTAKLHEIGLTIDFKKGGEHSAYLLQHLDLPGYTRAQKFFIGEIARRYREQLTSLPEQHALSGNSAKRVLRLLRLAVLLSHRRNPDLVPNVTLKAEGDKLTLSIEAKWLDANPLTAAELEIESNRQTDIGWPLSIVTC</sequence>
<comment type="pathway">
    <text evidence="2">Purine metabolism; ppGpp biosynthesis; ppGpp from GTP: step 2/2.</text>
</comment>
<name>A0A510I9F3_9VIBR</name>
<dbReference type="EMBL" id="AP019798">
    <property type="protein sequence ID" value="BBL90309.1"/>
    <property type="molecule type" value="Genomic_DNA"/>
</dbReference>
<dbReference type="Pfam" id="PF21447">
    <property type="entry name" value="Ppx-GppA_III"/>
    <property type="match status" value="1"/>
</dbReference>
<dbReference type="NCBIfam" id="NF008260">
    <property type="entry name" value="PRK11031.1"/>
    <property type="match status" value="1"/>
</dbReference>
<dbReference type="Pfam" id="PF02541">
    <property type="entry name" value="Ppx-GppA"/>
    <property type="match status" value="1"/>
</dbReference>
<dbReference type="GO" id="GO:0015974">
    <property type="term" value="P:guanosine pentaphosphate catabolic process"/>
    <property type="evidence" value="ECO:0007669"/>
    <property type="project" value="InterPro"/>
</dbReference>
<dbReference type="InterPro" id="IPR048950">
    <property type="entry name" value="Ppx_GppA_C"/>
</dbReference>
<keyword evidence="1 2" id="KW-0378">Hydrolase</keyword>
<dbReference type="FunFam" id="3.30.420.40:FF:000023">
    <property type="entry name" value="Guanosine-5'-triphosphate,3'-diphosphate pyrophosphatase"/>
    <property type="match status" value="1"/>
</dbReference>
<evidence type="ECO:0000313" key="6">
    <source>
        <dbReference type="Proteomes" id="UP000315115"/>
    </source>
</evidence>
<evidence type="ECO:0000259" key="4">
    <source>
        <dbReference type="Pfam" id="PF21447"/>
    </source>
</evidence>